<dbReference type="CDD" id="cd11386">
    <property type="entry name" value="MCP_signal"/>
    <property type="match status" value="1"/>
</dbReference>
<sequence>MLKSLFICYDANLSPELKEKFSEDFKQADKLLLYVIIAYAVFLSALTSWQNGYFLLGILGGGGLALLAAITYTTCAGSMISRVVMASILTGMMAIAIQQSNGLGEGHFLFFINFAILNRYRDYTPVLVLVLTTVIHHLTLSYCQYAGIELWGSPLKVFSWGAESSIGLLAPLIYHVVCALLALSVSTYYIYEGNRQFVESSIVISSVEQAANGNLIVPSDAGMDSTLLASVRGFFQNLTDIMLSLNGVTKVISEQAIETSSSSEIHSQRSDKQQQEMKVITHSVDNMASSAASIADNAEETAAISRTTEQISEEGGKMANMSKESIHKLAEQVNVASEIIAELEKSGEQIDSIVATIRGIAEQTNLLALNAAIEAARAGEQGRGFAVVADEVRVLSQRTHDSTEEISNMVSNFQSATNSAVSTMESCHELAQTSVEDVSNATSSFEQIANSIQTISEKAAQIVSAASEQTEITQNVNENMVAINTLSEEFLQESAHSKEMASEFQLQADKLESLLSAFKTVKA</sequence>
<dbReference type="Proteomes" id="UP000838748">
    <property type="component" value="Unassembled WGS sequence"/>
</dbReference>
<keyword evidence="4" id="KW-0812">Transmembrane</keyword>
<keyword evidence="4" id="KW-1133">Transmembrane helix</keyword>
<dbReference type="Gene3D" id="1.10.287.950">
    <property type="entry name" value="Methyl-accepting chemotaxis protein"/>
    <property type="match status" value="1"/>
</dbReference>
<keyword evidence="7" id="KW-1185">Reference proteome</keyword>
<comment type="caution">
    <text evidence="6">The sequence shown here is derived from an EMBL/GenBank/DDBJ whole genome shotgun (WGS) entry which is preliminary data.</text>
</comment>
<name>A0ABN8E471_9VIBR</name>
<feature type="transmembrane region" description="Helical" evidence="4">
    <location>
        <begin position="127"/>
        <end position="148"/>
    </location>
</feature>
<feature type="transmembrane region" description="Helical" evidence="4">
    <location>
        <begin position="53"/>
        <end position="72"/>
    </location>
</feature>
<feature type="domain" description="Methyl-accepting transducer" evidence="5">
    <location>
        <begin position="248"/>
        <end position="484"/>
    </location>
</feature>
<dbReference type="PANTHER" id="PTHR32089:SF117">
    <property type="entry name" value="METHYL ACCEPTING SENSORY TRANSDUCER WITH CACHE_1 SMALL MOLECULE BINDING DOMAIN"/>
    <property type="match status" value="1"/>
</dbReference>
<dbReference type="Pfam" id="PF00015">
    <property type="entry name" value="MCPsignal"/>
    <property type="match status" value="1"/>
</dbReference>
<evidence type="ECO:0000259" key="5">
    <source>
        <dbReference type="PROSITE" id="PS50111"/>
    </source>
</evidence>
<dbReference type="PANTHER" id="PTHR32089">
    <property type="entry name" value="METHYL-ACCEPTING CHEMOTAXIS PROTEIN MCPB"/>
    <property type="match status" value="1"/>
</dbReference>
<dbReference type="EMBL" id="CAKLDM010000001">
    <property type="protein sequence ID" value="CAH0537816.1"/>
    <property type="molecule type" value="Genomic_DNA"/>
</dbReference>
<feature type="transmembrane region" description="Helical" evidence="4">
    <location>
        <begin position="103"/>
        <end position="120"/>
    </location>
</feature>
<evidence type="ECO:0000313" key="7">
    <source>
        <dbReference type="Proteomes" id="UP000838748"/>
    </source>
</evidence>
<comment type="subcellular location">
    <subcellularLocation>
        <location evidence="1">Membrane</location>
    </subcellularLocation>
</comment>
<evidence type="ECO:0000313" key="6">
    <source>
        <dbReference type="EMBL" id="CAH0537816.1"/>
    </source>
</evidence>
<proteinExistence type="predicted"/>
<evidence type="ECO:0000256" key="1">
    <source>
        <dbReference type="ARBA" id="ARBA00004370"/>
    </source>
</evidence>
<reference evidence="6" key="1">
    <citation type="submission" date="2021-11" db="EMBL/GenBank/DDBJ databases">
        <authorList>
            <person name="Rodrigo-Torres L."/>
            <person name="Arahal R. D."/>
            <person name="Lucena T."/>
        </authorList>
    </citation>
    <scope>NUCLEOTIDE SEQUENCE</scope>
    <source>
        <strain evidence="6">CECT 7928</strain>
    </source>
</reference>
<dbReference type="SMART" id="SM00283">
    <property type="entry name" value="MA"/>
    <property type="match status" value="1"/>
</dbReference>
<keyword evidence="2 3" id="KW-0807">Transducer</keyword>
<evidence type="ECO:0000256" key="3">
    <source>
        <dbReference type="PROSITE-ProRule" id="PRU00284"/>
    </source>
</evidence>
<dbReference type="PROSITE" id="PS50111">
    <property type="entry name" value="CHEMOTAXIS_TRANSDUC_2"/>
    <property type="match status" value="1"/>
</dbReference>
<organism evidence="6 7">
    <name type="scientific">Vibrio marisflavi CECT 7928</name>
    <dbReference type="NCBI Taxonomy" id="634439"/>
    <lineage>
        <taxon>Bacteria</taxon>
        <taxon>Pseudomonadati</taxon>
        <taxon>Pseudomonadota</taxon>
        <taxon>Gammaproteobacteria</taxon>
        <taxon>Vibrionales</taxon>
        <taxon>Vibrionaceae</taxon>
        <taxon>Vibrio</taxon>
    </lineage>
</organism>
<dbReference type="InterPro" id="IPR004089">
    <property type="entry name" value="MCPsignal_dom"/>
</dbReference>
<dbReference type="SUPFAM" id="SSF58104">
    <property type="entry name" value="Methyl-accepting chemotaxis protein (MCP) signaling domain"/>
    <property type="match status" value="1"/>
</dbReference>
<feature type="transmembrane region" description="Helical" evidence="4">
    <location>
        <begin position="31"/>
        <end position="47"/>
    </location>
</feature>
<dbReference type="RefSeq" id="WP_237360702.1">
    <property type="nucleotide sequence ID" value="NZ_CAKLDM010000001.1"/>
</dbReference>
<keyword evidence="4" id="KW-0472">Membrane</keyword>
<accession>A0ABN8E471</accession>
<feature type="transmembrane region" description="Helical" evidence="4">
    <location>
        <begin position="168"/>
        <end position="191"/>
    </location>
</feature>
<gene>
    <name evidence="6" type="ORF">VMF7928_01369</name>
</gene>
<evidence type="ECO:0000256" key="2">
    <source>
        <dbReference type="ARBA" id="ARBA00023224"/>
    </source>
</evidence>
<evidence type="ECO:0000256" key="4">
    <source>
        <dbReference type="SAM" id="Phobius"/>
    </source>
</evidence>
<protein>
    <recommendedName>
        <fullName evidence="5">Methyl-accepting transducer domain-containing protein</fullName>
    </recommendedName>
</protein>